<dbReference type="GO" id="GO:0004497">
    <property type="term" value="F:monooxygenase activity"/>
    <property type="evidence" value="ECO:0007669"/>
    <property type="project" value="UniProtKB-KW"/>
</dbReference>
<dbReference type="InterPro" id="IPR017972">
    <property type="entry name" value="Cyt_P450_CS"/>
</dbReference>
<evidence type="ECO:0000256" key="4">
    <source>
        <dbReference type="ARBA" id="ARBA00010018"/>
    </source>
</evidence>
<keyword evidence="8" id="KW-0285">Flavoprotein</keyword>
<evidence type="ECO:0000256" key="3">
    <source>
        <dbReference type="ARBA" id="ARBA00001974"/>
    </source>
</evidence>
<dbReference type="AlphaFoldDB" id="A0A934NS93"/>
<evidence type="ECO:0000256" key="16">
    <source>
        <dbReference type="PIRSR" id="PIRSR602401-1"/>
    </source>
</evidence>
<feature type="binding site" description="axial binding residue" evidence="16">
    <location>
        <position position="429"/>
    </location>
    <ligand>
        <name>heme</name>
        <dbReference type="ChEBI" id="CHEBI:30413"/>
    </ligand>
    <ligandPart>
        <name>Fe</name>
        <dbReference type="ChEBI" id="CHEBI:18248"/>
    </ligandPart>
</feature>
<dbReference type="InterPro" id="IPR036396">
    <property type="entry name" value="Cyt_P450_sf"/>
</dbReference>
<dbReference type="CDD" id="cd11068">
    <property type="entry name" value="CYP120A1"/>
    <property type="match status" value="1"/>
</dbReference>
<evidence type="ECO:0000256" key="15">
    <source>
        <dbReference type="ARBA" id="ARBA00023033"/>
    </source>
</evidence>
<evidence type="ECO:0000256" key="2">
    <source>
        <dbReference type="ARBA" id="ARBA00001971"/>
    </source>
</evidence>
<dbReference type="PANTHER" id="PTHR24305">
    <property type="entry name" value="CYTOCHROME P450"/>
    <property type="match status" value="1"/>
</dbReference>
<keyword evidence="13 17" id="KW-0560">Oxidoreductase</keyword>
<dbReference type="Proteomes" id="UP000655868">
    <property type="component" value="Unassembled WGS sequence"/>
</dbReference>
<evidence type="ECO:0000256" key="12">
    <source>
        <dbReference type="ARBA" id="ARBA00022857"/>
    </source>
</evidence>
<gene>
    <name evidence="18" type="ORF">JGU71_15580</name>
</gene>
<keyword evidence="9" id="KW-0288">FMN</keyword>
<comment type="cofactor">
    <cofactor evidence="3">
        <name>FAD</name>
        <dbReference type="ChEBI" id="CHEBI:57692"/>
    </cofactor>
</comment>
<dbReference type="InterPro" id="IPR001128">
    <property type="entry name" value="Cyt_P450"/>
</dbReference>
<dbReference type="GO" id="GO:0020037">
    <property type="term" value="F:heme binding"/>
    <property type="evidence" value="ECO:0007669"/>
    <property type="project" value="InterPro"/>
</dbReference>
<dbReference type="InterPro" id="IPR002401">
    <property type="entry name" value="Cyt_P450_E_grp-I"/>
</dbReference>
<evidence type="ECO:0000256" key="10">
    <source>
        <dbReference type="ARBA" id="ARBA00022723"/>
    </source>
</evidence>
<comment type="caution">
    <text evidence="18">The sequence shown here is derived from an EMBL/GenBank/DDBJ whole genome shotgun (WGS) entry which is preliminary data.</text>
</comment>
<dbReference type="PRINTS" id="PR00385">
    <property type="entry name" value="P450"/>
</dbReference>
<dbReference type="GO" id="GO:0016705">
    <property type="term" value="F:oxidoreductase activity, acting on paired donors, with incorporation or reduction of molecular oxygen"/>
    <property type="evidence" value="ECO:0007669"/>
    <property type="project" value="InterPro"/>
</dbReference>
<keyword evidence="12" id="KW-0521">NADP</keyword>
<comment type="cofactor">
    <cofactor evidence="1">
        <name>FMN</name>
        <dbReference type="ChEBI" id="CHEBI:58210"/>
    </cofactor>
</comment>
<dbReference type="EMBL" id="JAEMNV010000004">
    <property type="protein sequence ID" value="MBJ8340312.1"/>
    <property type="molecule type" value="Genomic_DNA"/>
</dbReference>
<dbReference type="Gene3D" id="1.10.630.10">
    <property type="entry name" value="Cytochrome P450"/>
    <property type="match status" value="1"/>
</dbReference>
<keyword evidence="11" id="KW-0274">FAD</keyword>
<evidence type="ECO:0000256" key="13">
    <source>
        <dbReference type="ARBA" id="ARBA00023002"/>
    </source>
</evidence>
<evidence type="ECO:0000256" key="8">
    <source>
        <dbReference type="ARBA" id="ARBA00022630"/>
    </source>
</evidence>
<name>A0A934NS93_9NOCA</name>
<evidence type="ECO:0000313" key="19">
    <source>
        <dbReference type="Proteomes" id="UP000655868"/>
    </source>
</evidence>
<accession>A0A934NS93</accession>
<dbReference type="PRINTS" id="PR00463">
    <property type="entry name" value="EP450I"/>
</dbReference>
<dbReference type="SUPFAM" id="SSF48264">
    <property type="entry name" value="Cytochrome P450"/>
    <property type="match status" value="1"/>
</dbReference>
<dbReference type="InterPro" id="IPR050121">
    <property type="entry name" value="Cytochrome_P450_monoxygenase"/>
</dbReference>
<dbReference type="PROSITE" id="PS00086">
    <property type="entry name" value="CYTOCHROME_P450"/>
    <property type="match status" value="1"/>
</dbReference>
<sequence length="483" mass="54874">MGSATELARLYVEAPVSTEVLEQESPASIPHPPGRIPILGDVRNSSPRRPIQDVMRFGKQLGPIFERKIFGRRLVFVSGADMVAELSDEARFAKYLSPAVARLRQIGGDGLFTAYNDEPNWRKAHNLLRPAFTQAAMRSYHQIMVDVARELVADWDTRTTVDVSADMTKLTLETIGRTGFSHPFDSFRRERLHPFVEAMVGALRHAQLRTFLSPPLVGELLWRRADKRNLDRIAFMNGVVDEVIRERREVGHTGPDDLLELMMRAARDDDPDRIDDVNIRHQVLTFLVAGHETTSGALSFAFYYLSRHPEILAKAQAEVDEVWGPDTGVDPSFEQIAKLRHVRRVLDEALRMWPTAPIYGREAREDTTLVGKYPMRAGDGVLVSIPSLHRDPAWGHDADVFDPDRFLPARVKGRPAHIYKPFGTGERACIGRQFALHEAVLVLGTILRRYDLEPDADYQLRVQERLTLMPEGFRLHLRRRSRS</sequence>
<proteinExistence type="inferred from homology"/>
<evidence type="ECO:0000256" key="7">
    <source>
        <dbReference type="ARBA" id="ARBA00022617"/>
    </source>
</evidence>
<comment type="similarity">
    <text evidence="5 17">Belongs to the cytochrome P450 family.</text>
</comment>
<evidence type="ECO:0000256" key="6">
    <source>
        <dbReference type="ARBA" id="ARBA00022448"/>
    </source>
</evidence>
<dbReference type="GO" id="GO:0005506">
    <property type="term" value="F:iron ion binding"/>
    <property type="evidence" value="ECO:0007669"/>
    <property type="project" value="InterPro"/>
</dbReference>
<keyword evidence="7 16" id="KW-0349">Heme</keyword>
<dbReference type="PANTHER" id="PTHR24305:SF166">
    <property type="entry name" value="CYTOCHROME P450 12A4, MITOCHONDRIAL-RELATED"/>
    <property type="match status" value="1"/>
</dbReference>
<dbReference type="Pfam" id="PF00067">
    <property type="entry name" value="p450"/>
    <property type="match status" value="1"/>
</dbReference>
<evidence type="ECO:0000256" key="17">
    <source>
        <dbReference type="RuleBase" id="RU000461"/>
    </source>
</evidence>
<keyword evidence="14 16" id="KW-0408">Iron</keyword>
<keyword evidence="19" id="KW-1185">Reference proteome</keyword>
<reference evidence="18" key="1">
    <citation type="submission" date="2020-12" db="EMBL/GenBank/DDBJ databases">
        <title>Antrihabitans popcorni sp. nov. and Antrihabitans auranticaus sp. nov., isolated from a larva cave.</title>
        <authorList>
            <person name="Lee S.D."/>
            <person name="Kim I.S."/>
        </authorList>
    </citation>
    <scope>NUCLEOTIDE SEQUENCE</scope>
    <source>
        <strain evidence="18">YC3-6</strain>
    </source>
</reference>
<keyword evidence="15 17" id="KW-0503">Monooxygenase</keyword>
<evidence type="ECO:0000256" key="11">
    <source>
        <dbReference type="ARBA" id="ARBA00022827"/>
    </source>
</evidence>
<comment type="cofactor">
    <cofactor evidence="2 16">
        <name>heme</name>
        <dbReference type="ChEBI" id="CHEBI:30413"/>
    </cofactor>
</comment>
<evidence type="ECO:0000313" key="18">
    <source>
        <dbReference type="EMBL" id="MBJ8340312.1"/>
    </source>
</evidence>
<evidence type="ECO:0000256" key="14">
    <source>
        <dbReference type="ARBA" id="ARBA00023004"/>
    </source>
</evidence>
<keyword evidence="6" id="KW-0813">Transport</keyword>
<keyword evidence="10 16" id="KW-0479">Metal-binding</keyword>
<dbReference type="FunFam" id="1.10.630.10:FF:000040">
    <property type="entry name" value="Bifunctional cytochrome P450/NADPH--P450 reductase"/>
    <property type="match status" value="1"/>
</dbReference>
<organism evidence="18 19">
    <name type="scientific">Antrihabitans stalagmiti</name>
    <dbReference type="NCBI Taxonomy" id="2799499"/>
    <lineage>
        <taxon>Bacteria</taxon>
        <taxon>Bacillati</taxon>
        <taxon>Actinomycetota</taxon>
        <taxon>Actinomycetes</taxon>
        <taxon>Mycobacteriales</taxon>
        <taxon>Nocardiaceae</taxon>
        <taxon>Antrihabitans</taxon>
    </lineage>
</organism>
<evidence type="ECO:0000256" key="9">
    <source>
        <dbReference type="ARBA" id="ARBA00022643"/>
    </source>
</evidence>
<protein>
    <submittedName>
        <fullName evidence="18">Cytochrome P450</fullName>
    </submittedName>
</protein>
<evidence type="ECO:0000256" key="5">
    <source>
        <dbReference type="ARBA" id="ARBA00010617"/>
    </source>
</evidence>
<evidence type="ECO:0000256" key="1">
    <source>
        <dbReference type="ARBA" id="ARBA00001917"/>
    </source>
</evidence>
<comment type="similarity">
    <text evidence="4">In the N-terminal section; belongs to the cytochrome P450 family.</text>
</comment>